<dbReference type="Gene3D" id="2.60.40.2470">
    <property type="entry name" value="SoxY domain"/>
    <property type="match status" value="1"/>
</dbReference>
<name>A0ABU0WQX6_9PROT</name>
<evidence type="ECO:0000259" key="3">
    <source>
        <dbReference type="Pfam" id="PF13501"/>
    </source>
</evidence>
<dbReference type="Proteomes" id="UP001227317">
    <property type="component" value="Unassembled WGS sequence"/>
</dbReference>
<keyword evidence="1" id="KW-0732">Signal</keyword>
<feature type="chain" id="PRO_5046431807" evidence="1">
    <location>
        <begin position="32"/>
        <end position="276"/>
    </location>
</feature>
<dbReference type="InterPro" id="IPR014880">
    <property type="entry name" value="SoxZ_dom"/>
</dbReference>
<dbReference type="InterPro" id="IPR032711">
    <property type="entry name" value="SoxY"/>
</dbReference>
<dbReference type="Pfam" id="PF13501">
    <property type="entry name" value="SoxY"/>
    <property type="match status" value="1"/>
</dbReference>
<dbReference type="InterPro" id="IPR030831">
    <property type="entry name" value="Fuse-rel_SoxYZ"/>
</dbReference>
<reference evidence="4 5" key="1">
    <citation type="submission" date="2023-06" db="EMBL/GenBank/DDBJ databases">
        <title>Azospirillum isscasensis sp.nov, a bacterium isolated from rhizosphere soil of rice.</title>
        <authorList>
            <person name="Wang H."/>
        </authorList>
    </citation>
    <scope>NUCLEOTIDE SEQUENCE [LARGE SCALE GENOMIC DNA]</scope>
    <source>
        <strain evidence="4 5">C340-1</strain>
    </source>
</reference>
<dbReference type="Pfam" id="PF08770">
    <property type="entry name" value="SoxZ"/>
    <property type="match status" value="1"/>
</dbReference>
<comment type="caution">
    <text evidence="4">The sequence shown here is derived from an EMBL/GenBank/DDBJ whole genome shotgun (WGS) entry which is preliminary data.</text>
</comment>
<feature type="domain" description="Sulphur oxidation protein SoxZ" evidence="2">
    <location>
        <begin position="179"/>
        <end position="267"/>
    </location>
</feature>
<evidence type="ECO:0000313" key="4">
    <source>
        <dbReference type="EMBL" id="MDQ2106586.1"/>
    </source>
</evidence>
<dbReference type="InterPro" id="IPR013783">
    <property type="entry name" value="Ig-like_fold"/>
</dbReference>
<sequence length="276" mass="29514">MTTPHRTISALAGTTLAGAAWLCLSAGTALAASPQDERWDMLRDMYFAGRTVEDAGPLLSLEAPKRANDAAVVPIRIVTAPGSGVQVTAVHLIVDENPVPLAATFRFARGDGPQAIDTRVRVNAYTNITAVAETGDGRLLRTAQFVKASGGCSAPALKNAQLAVARMGKMKLNLPDSIVAGKPVIAQLLISHPNYTGMQYDQLNYYFIPAHYVKTVAIRYNGMPVLDVQSDISLSEDPSIHFSLVPDEQGTLEVTAEDSNGRVFKESWPIRANPGS</sequence>
<proteinExistence type="predicted"/>
<keyword evidence="5" id="KW-1185">Reference proteome</keyword>
<feature type="domain" description="Ig-like SoxY" evidence="3">
    <location>
        <begin position="46"/>
        <end position="152"/>
    </location>
</feature>
<organism evidence="4 5">
    <name type="scientific">Azospirillum isscasi</name>
    <dbReference type="NCBI Taxonomy" id="3053926"/>
    <lineage>
        <taxon>Bacteria</taxon>
        <taxon>Pseudomonadati</taxon>
        <taxon>Pseudomonadota</taxon>
        <taxon>Alphaproteobacteria</taxon>
        <taxon>Rhodospirillales</taxon>
        <taxon>Azospirillaceae</taxon>
        <taxon>Azospirillum</taxon>
    </lineage>
</organism>
<dbReference type="SUPFAM" id="SSF81296">
    <property type="entry name" value="E set domains"/>
    <property type="match status" value="1"/>
</dbReference>
<dbReference type="Gene3D" id="2.60.40.10">
    <property type="entry name" value="Immunoglobulins"/>
    <property type="match status" value="1"/>
</dbReference>
<dbReference type="RefSeq" id="WP_306712056.1">
    <property type="nucleotide sequence ID" value="NZ_JAUJFI010000281.1"/>
</dbReference>
<dbReference type="InterPro" id="IPR014756">
    <property type="entry name" value="Ig_E-set"/>
</dbReference>
<dbReference type="NCBIfam" id="TIGR04557">
    <property type="entry name" value="fuse_rel_SoxYZ"/>
    <property type="match status" value="1"/>
</dbReference>
<dbReference type="InterPro" id="IPR038162">
    <property type="entry name" value="SoxY_sf"/>
</dbReference>
<protein>
    <submittedName>
        <fullName evidence="4">Quinoprotein dehydrogenase-associated SoxYZ-like carrier</fullName>
    </submittedName>
</protein>
<dbReference type="EMBL" id="JAUJFI010000281">
    <property type="protein sequence ID" value="MDQ2106586.1"/>
    <property type="molecule type" value="Genomic_DNA"/>
</dbReference>
<accession>A0ABU0WQX6</accession>
<gene>
    <name evidence="4" type="ORF">QSG27_28115</name>
</gene>
<evidence type="ECO:0000313" key="5">
    <source>
        <dbReference type="Proteomes" id="UP001227317"/>
    </source>
</evidence>
<evidence type="ECO:0000259" key="2">
    <source>
        <dbReference type="Pfam" id="PF08770"/>
    </source>
</evidence>
<evidence type="ECO:0000256" key="1">
    <source>
        <dbReference type="SAM" id="SignalP"/>
    </source>
</evidence>
<feature type="signal peptide" evidence="1">
    <location>
        <begin position="1"/>
        <end position="31"/>
    </location>
</feature>